<dbReference type="PANTHER" id="PTHR21666:SF289">
    <property type="entry name" value="L-ALA--D-GLU ENDOPEPTIDASE"/>
    <property type="match status" value="1"/>
</dbReference>
<evidence type="ECO:0000256" key="1">
    <source>
        <dbReference type="ARBA" id="ARBA00022729"/>
    </source>
</evidence>
<comment type="caution">
    <text evidence="5">The sequence shown here is derived from an EMBL/GenBank/DDBJ whole genome shotgun (WGS) entry which is preliminary data.</text>
</comment>
<reference evidence="5 6" key="1">
    <citation type="submission" date="2015-04" db="EMBL/GenBank/DDBJ databases">
        <title>The draft genome sequence of Erythrobacter luteus KA37.</title>
        <authorList>
            <person name="Zhuang L."/>
            <person name="Liu Y."/>
            <person name="Shao Z."/>
        </authorList>
    </citation>
    <scope>NUCLEOTIDE SEQUENCE [LARGE SCALE GENOMIC DNA]</scope>
    <source>
        <strain evidence="5 6">KA37</strain>
    </source>
</reference>
<dbReference type="Gene3D" id="2.70.70.10">
    <property type="entry name" value="Glucose Permease (Domain IIA)"/>
    <property type="match status" value="1"/>
</dbReference>
<keyword evidence="1 3" id="KW-0732">Signal</keyword>
<dbReference type="InterPro" id="IPR016047">
    <property type="entry name" value="M23ase_b-sheet_dom"/>
</dbReference>
<dbReference type="CDD" id="cd12797">
    <property type="entry name" value="M23_peptidase"/>
    <property type="match status" value="1"/>
</dbReference>
<feature type="chain" id="PRO_5013153245" description="M23ase beta-sheet core domain-containing protein" evidence="3">
    <location>
        <begin position="16"/>
        <end position="223"/>
    </location>
</feature>
<dbReference type="PANTHER" id="PTHR21666">
    <property type="entry name" value="PEPTIDASE-RELATED"/>
    <property type="match status" value="1"/>
</dbReference>
<feature type="region of interest" description="Disordered" evidence="2">
    <location>
        <begin position="195"/>
        <end position="223"/>
    </location>
</feature>
<gene>
    <name evidence="5" type="ORF">AAW00_13745</name>
</gene>
<dbReference type="SUPFAM" id="SSF51261">
    <property type="entry name" value="Duplicated hybrid motif"/>
    <property type="match status" value="1"/>
</dbReference>
<name>A0A0G9MKU6_9SPHN</name>
<dbReference type="GO" id="GO:0004222">
    <property type="term" value="F:metalloendopeptidase activity"/>
    <property type="evidence" value="ECO:0007669"/>
    <property type="project" value="TreeGrafter"/>
</dbReference>
<dbReference type="STRING" id="1581420.AAW00_13745"/>
<dbReference type="Pfam" id="PF01551">
    <property type="entry name" value="Peptidase_M23"/>
    <property type="match status" value="1"/>
</dbReference>
<feature type="domain" description="M23ase beta-sheet core" evidence="4">
    <location>
        <begin position="127"/>
        <end position="221"/>
    </location>
</feature>
<keyword evidence="6" id="KW-1185">Reference proteome</keyword>
<protein>
    <recommendedName>
        <fullName evidence="4">M23ase beta-sheet core domain-containing protein</fullName>
    </recommendedName>
</protein>
<dbReference type="Proteomes" id="UP000053464">
    <property type="component" value="Unassembled WGS sequence"/>
</dbReference>
<dbReference type="EMBL" id="LBHB01000006">
    <property type="protein sequence ID" value="KLE31229.1"/>
    <property type="molecule type" value="Genomic_DNA"/>
</dbReference>
<dbReference type="PATRIC" id="fig|1581420.6.peg.2812"/>
<accession>A0A0G9MKU6</accession>
<dbReference type="InterPro" id="IPR050570">
    <property type="entry name" value="Cell_wall_metabolism_enzyme"/>
</dbReference>
<dbReference type="FunFam" id="2.70.70.10:FF:000006">
    <property type="entry name" value="M23 family peptidase"/>
    <property type="match status" value="1"/>
</dbReference>
<sequence>MFAVSALAMPFAALAQERAAGLTDNADHPAAATYAPAPAGAEAQVEPATPAPRIRVGFDTIAGAPRYAQRTSTTGTATTVRFVSSRPRAGGAVVGGGGLPSGLPVSGARLSSDYGYRVHPVSGRGASHHGVDLAVASGTPVVATSDGVVEMASWWGGYGLMVALDHGGGMETRYAHLSSIAVRPGDRVMQGQVIGRSGSTGNSTGPHVHYEVRMGGQSVDPLR</sequence>
<evidence type="ECO:0000313" key="5">
    <source>
        <dbReference type="EMBL" id="KLE31229.1"/>
    </source>
</evidence>
<organism evidence="5 6">
    <name type="scientific">Aurantiacibacter luteus</name>
    <dbReference type="NCBI Taxonomy" id="1581420"/>
    <lineage>
        <taxon>Bacteria</taxon>
        <taxon>Pseudomonadati</taxon>
        <taxon>Pseudomonadota</taxon>
        <taxon>Alphaproteobacteria</taxon>
        <taxon>Sphingomonadales</taxon>
        <taxon>Erythrobacteraceae</taxon>
        <taxon>Aurantiacibacter</taxon>
    </lineage>
</organism>
<evidence type="ECO:0000256" key="3">
    <source>
        <dbReference type="SAM" id="SignalP"/>
    </source>
</evidence>
<dbReference type="InterPro" id="IPR011055">
    <property type="entry name" value="Dup_hybrid_motif"/>
</dbReference>
<proteinExistence type="predicted"/>
<feature type="signal peptide" evidence="3">
    <location>
        <begin position="1"/>
        <end position="15"/>
    </location>
</feature>
<dbReference type="AlphaFoldDB" id="A0A0G9MKU6"/>
<evidence type="ECO:0000259" key="4">
    <source>
        <dbReference type="Pfam" id="PF01551"/>
    </source>
</evidence>
<evidence type="ECO:0000256" key="2">
    <source>
        <dbReference type="SAM" id="MobiDB-lite"/>
    </source>
</evidence>
<evidence type="ECO:0000313" key="6">
    <source>
        <dbReference type="Proteomes" id="UP000053464"/>
    </source>
</evidence>